<dbReference type="EMBL" id="LSDK01000049">
    <property type="protein sequence ID" value="KXB77081.1"/>
    <property type="molecule type" value="Genomic_DNA"/>
</dbReference>
<reference evidence="7" key="1">
    <citation type="submission" date="2016-01" db="EMBL/GenBank/DDBJ databases">
        <authorList>
            <person name="Mitreva M."/>
            <person name="Pepin K.H."/>
            <person name="Mihindukulasuriya K.A."/>
            <person name="Fulton R."/>
            <person name="Fronick C."/>
            <person name="O'Laughlin M."/>
            <person name="Miner T."/>
            <person name="Herter B."/>
            <person name="Rosa B.A."/>
            <person name="Cordes M."/>
            <person name="Tomlinson C."/>
            <person name="Wollam A."/>
            <person name="Palsikar V.B."/>
            <person name="Mardis E.R."/>
            <person name="Wilson R.K."/>
        </authorList>
    </citation>
    <scope>NUCLEOTIDE SEQUENCE [LARGE SCALE GENOMIC DNA]</scope>
    <source>
        <strain evidence="7">KA00683</strain>
    </source>
</reference>
<evidence type="ECO:0000256" key="3">
    <source>
        <dbReference type="ARBA" id="ARBA00023136"/>
    </source>
</evidence>
<dbReference type="InterPro" id="IPR005534">
    <property type="entry name" value="Curli_assmbl/transp-comp_CsgG"/>
</dbReference>
<gene>
    <name evidence="6" type="ORF">HMPREF3185_00595</name>
</gene>
<evidence type="ECO:0000313" key="6">
    <source>
        <dbReference type="EMBL" id="KXB77081.1"/>
    </source>
</evidence>
<dbReference type="STRING" id="322095.HMPREF3185_00595"/>
<name>A0A134BAU6_9PORP</name>
<dbReference type="AlphaFoldDB" id="A0A134BAU6"/>
<evidence type="ECO:0000256" key="1">
    <source>
        <dbReference type="ARBA" id="ARBA00022475"/>
    </source>
</evidence>
<dbReference type="OrthoDB" id="9793163at2"/>
<keyword evidence="2" id="KW-0732">Signal</keyword>
<protein>
    <submittedName>
        <fullName evidence="6">Curli production assembly/transport component CsgG</fullName>
    </submittedName>
</protein>
<organism evidence="6 7">
    <name type="scientific">Porphyromonas somerae</name>
    <dbReference type="NCBI Taxonomy" id="322095"/>
    <lineage>
        <taxon>Bacteria</taxon>
        <taxon>Pseudomonadati</taxon>
        <taxon>Bacteroidota</taxon>
        <taxon>Bacteroidia</taxon>
        <taxon>Bacteroidales</taxon>
        <taxon>Porphyromonadaceae</taxon>
        <taxon>Porphyromonas</taxon>
    </lineage>
</organism>
<keyword evidence="1" id="KW-1003">Cell membrane</keyword>
<dbReference type="Proteomes" id="UP000070224">
    <property type="component" value="Unassembled WGS sequence"/>
</dbReference>
<evidence type="ECO:0000256" key="5">
    <source>
        <dbReference type="ARBA" id="ARBA00023288"/>
    </source>
</evidence>
<dbReference type="Pfam" id="PF03783">
    <property type="entry name" value="CsgG"/>
    <property type="match status" value="1"/>
</dbReference>
<proteinExistence type="predicted"/>
<evidence type="ECO:0000256" key="4">
    <source>
        <dbReference type="ARBA" id="ARBA00023139"/>
    </source>
</evidence>
<dbReference type="PANTHER" id="PTHR41164">
    <property type="entry name" value="CURLI PRODUCTION ASSEMBLY/TRANSPORT COMPONENT CSGG"/>
    <property type="match status" value="1"/>
</dbReference>
<evidence type="ECO:0000313" key="7">
    <source>
        <dbReference type="Proteomes" id="UP000070224"/>
    </source>
</evidence>
<dbReference type="PANTHER" id="PTHR41164:SF1">
    <property type="entry name" value="CURLI PRODUCTION ASSEMBLY_TRANSPORT COMPONENT CSGG"/>
    <property type="match status" value="1"/>
</dbReference>
<dbReference type="GO" id="GO:0030288">
    <property type="term" value="C:outer membrane-bounded periplasmic space"/>
    <property type="evidence" value="ECO:0007669"/>
    <property type="project" value="InterPro"/>
</dbReference>
<comment type="caution">
    <text evidence="6">The sequence shown here is derived from an EMBL/GenBank/DDBJ whole genome shotgun (WGS) entry which is preliminary data.</text>
</comment>
<keyword evidence="3" id="KW-0472">Membrane</keyword>
<keyword evidence="4" id="KW-0564">Palmitate</keyword>
<keyword evidence="7" id="KW-1185">Reference proteome</keyword>
<dbReference type="Gene3D" id="3.40.50.10610">
    <property type="entry name" value="ABC-type transport auxiliary lipoprotein component"/>
    <property type="match status" value="1"/>
</dbReference>
<keyword evidence="5" id="KW-0449">Lipoprotein</keyword>
<dbReference type="PATRIC" id="fig|322095.3.peg.589"/>
<sequence>MIQTSLIDIQCLMNVLKTLSLVALAGLSGLGYATAQEPQRVIAHPGVNNARPADARSLKWKVAVGRFSNETQYGKGIFYERDNDPMAKQALDILMTKLNASGKFILLERSDSEKLEAELKAGQGQRIGADYLILGSITEFGRKTTGRDGLFTSEKSQTVEAGVSIRIVDVATGQVIYSEEGKGQAQTTSKSTLGLGGKAGYDATLSDKAISGAIDQLVENIINKCTDKPWRTYLINADADGIIIAGGAAQGIRPGDTFTLYKRGKQVKNPQTGVSFYLAGKPVAQLRVESVDGDTPDTQYAIVSVVSGSFDKGALDNYYVQQ</sequence>
<accession>A0A134BAU6</accession>
<evidence type="ECO:0000256" key="2">
    <source>
        <dbReference type="ARBA" id="ARBA00022729"/>
    </source>
</evidence>